<organism evidence="1 2">
    <name type="scientific">Stachybotrys chlorohalonatus (strain IBT 40285)</name>
    <dbReference type="NCBI Taxonomy" id="1283841"/>
    <lineage>
        <taxon>Eukaryota</taxon>
        <taxon>Fungi</taxon>
        <taxon>Dikarya</taxon>
        <taxon>Ascomycota</taxon>
        <taxon>Pezizomycotina</taxon>
        <taxon>Sordariomycetes</taxon>
        <taxon>Hypocreomycetidae</taxon>
        <taxon>Hypocreales</taxon>
        <taxon>Stachybotryaceae</taxon>
        <taxon>Stachybotrys</taxon>
    </lineage>
</organism>
<proteinExistence type="predicted"/>
<dbReference type="EMBL" id="KL660938">
    <property type="protein sequence ID" value="KFA60294.1"/>
    <property type="molecule type" value="Genomic_DNA"/>
</dbReference>
<protein>
    <submittedName>
        <fullName evidence="1">Uncharacterized protein</fullName>
    </submittedName>
</protein>
<dbReference type="InParanoid" id="A0A084Q8K9"/>
<reference evidence="1 2" key="1">
    <citation type="journal article" date="2014" name="BMC Genomics">
        <title>Comparative genome sequencing reveals chemotype-specific gene clusters in the toxigenic black mold Stachybotrys.</title>
        <authorList>
            <person name="Semeiks J."/>
            <person name="Borek D."/>
            <person name="Otwinowski Z."/>
            <person name="Grishin N.V."/>
        </authorList>
    </citation>
    <scope>NUCLEOTIDE SEQUENCE [LARGE SCALE GENOMIC DNA]</scope>
    <source>
        <strain evidence="1 2">IBT 40285</strain>
    </source>
</reference>
<dbReference type="Proteomes" id="UP000028524">
    <property type="component" value="Unassembled WGS sequence"/>
</dbReference>
<name>A0A084Q8K9_STAC4</name>
<gene>
    <name evidence="1" type="ORF">S40285_10498</name>
</gene>
<evidence type="ECO:0000313" key="1">
    <source>
        <dbReference type="EMBL" id="KFA60294.1"/>
    </source>
</evidence>
<evidence type="ECO:0000313" key="2">
    <source>
        <dbReference type="Proteomes" id="UP000028524"/>
    </source>
</evidence>
<dbReference type="HOGENOM" id="CLU_2484806_0_0_1"/>
<keyword evidence="2" id="KW-1185">Reference proteome</keyword>
<dbReference type="AlphaFoldDB" id="A0A084Q8K9"/>
<dbReference type="OrthoDB" id="10578880at2759"/>
<accession>A0A084Q8K9</accession>
<sequence length="87" mass="9654">MRGVALTGSCPRAQDVDSLEKALKQANVQISALRQSIKIQLETSNKRHAKLEQSLSNMVEASKADNGGQEVRMSTEVFTNIIRKIRE</sequence>